<keyword evidence="4 5" id="KW-0472">Membrane</keyword>
<feature type="transmembrane region" description="Helical" evidence="5">
    <location>
        <begin position="61"/>
        <end position="79"/>
    </location>
</feature>
<dbReference type="Gene3D" id="3.40.50.410">
    <property type="entry name" value="von Willebrand factor, type A domain"/>
    <property type="match status" value="1"/>
</dbReference>
<dbReference type="SUPFAM" id="SSF53300">
    <property type="entry name" value="vWA-like"/>
    <property type="match status" value="1"/>
</dbReference>
<proteinExistence type="predicted"/>
<evidence type="ECO:0000256" key="2">
    <source>
        <dbReference type="ARBA" id="ARBA00022692"/>
    </source>
</evidence>
<keyword evidence="2 5" id="KW-0812">Transmembrane</keyword>
<reference evidence="7" key="1">
    <citation type="submission" date="2018-05" db="EMBL/GenBank/DDBJ databases">
        <authorList>
            <person name="Lanie J.A."/>
            <person name="Ng W.-L."/>
            <person name="Kazmierczak K.M."/>
            <person name="Andrzejewski T.M."/>
            <person name="Davidsen T.M."/>
            <person name="Wayne K.J."/>
            <person name="Tettelin H."/>
            <person name="Glass J.I."/>
            <person name="Rusch D."/>
            <person name="Podicherti R."/>
            <person name="Tsui H.-C.T."/>
            <person name="Winkler M.E."/>
        </authorList>
    </citation>
    <scope>NUCLEOTIDE SEQUENCE</scope>
</reference>
<evidence type="ECO:0000259" key="6">
    <source>
        <dbReference type="PROSITE" id="PS50234"/>
    </source>
</evidence>
<feature type="domain" description="VWFA" evidence="6">
    <location>
        <begin position="91"/>
        <end position="266"/>
    </location>
</feature>
<dbReference type="InterPro" id="IPR036465">
    <property type="entry name" value="vWFA_dom_sf"/>
</dbReference>
<evidence type="ECO:0000256" key="4">
    <source>
        <dbReference type="ARBA" id="ARBA00023136"/>
    </source>
</evidence>
<keyword evidence="1" id="KW-1003">Cell membrane</keyword>
<dbReference type="InterPro" id="IPR050768">
    <property type="entry name" value="UPF0353/GerABKA_families"/>
</dbReference>
<dbReference type="PROSITE" id="PS50234">
    <property type="entry name" value="VWFA"/>
    <property type="match status" value="1"/>
</dbReference>
<organism evidence="7">
    <name type="scientific">marine metagenome</name>
    <dbReference type="NCBI Taxonomy" id="408172"/>
    <lineage>
        <taxon>unclassified sequences</taxon>
        <taxon>metagenomes</taxon>
        <taxon>ecological metagenomes</taxon>
    </lineage>
</organism>
<evidence type="ECO:0000313" key="7">
    <source>
        <dbReference type="EMBL" id="SVD54963.1"/>
    </source>
</evidence>
<dbReference type="PANTHER" id="PTHR22550">
    <property type="entry name" value="SPORE GERMINATION PROTEIN"/>
    <property type="match status" value="1"/>
</dbReference>
<name>A0A382W810_9ZZZZ</name>
<evidence type="ECO:0000256" key="1">
    <source>
        <dbReference type="ARBA" id="ARBA00022475"/>
    </source>
</evidence>
<keyword evidence="3 5" id="KW-1133">Transmembrane helix</keyword>
<dbReference type="PANTHER" id="PTHR22550:SF5">
    <property type="entry name" value="LEUCINE ZIPPER PROTEIN 4"/>
    <property type="match status" value="1"/>
</dbReference>
<feature type="transmembrane region" description="Helical" evidence="5">
    <location>
        <begin position="6"/>
        <end position="25"/>
    </location>
</feature>
<protein>
    <recommendedName>
        <fullName evidence="6">VWFA domain-containing protein</fullName>
    </recommendedName>
</protein>
<gene>
    <name evidence="7" type="ORF">METZ01_LOCUS407817</name>
</gene>
<dbReference type="SMART" id="SM00327">
    <property type="entry name" value="VWA"/>
    <property type="match status" value="1"/>
</dbReference>
<dbReference type="AlphaFoldDB" id="A0A382W810"/>
<dbReference type="Pfam" id="PF13519">
    <property type="entry name" value="VWA_2"/>
    <property type="match status" value="1"/>
</dbReference>
<dbReference type="InterPro" id="IPR002035">
    <property type="entry name" value="VWF_A"/>
</dbReference>
<sequence length="272" mass="30557">MVRYTHPEMFYLFIPFILVLIWYVYQGRKLRMVLERLGTEPIKKFLLNRVKHSNIRLRSRLIILGMVFVLVASTGPQIGTKLTELNRKGIDIFILIDTSISMNAVDVKPSRIDKAKYELRRLINKLEGDRVGLIAFAGSSHLHCPLTEDYSAARLFLNMMDTGLITTQGTDLSAAIQLALKHIKEDDNKYKLIILASDGEDHQGDAIEFAEQARDLGIIIHTLGVGTSAGGPIPIYDENGNRQEFKKNNIGQIVTTTLNEYTLNEISKLTGG</sequence>
<feature type="non-terminal residue" evidence="7">
    <location>
        <position position="272"/>
    </location>
</feature>
<accession>A0A382W810</accession>
<evidence type="ECO:0000256" key="3">
    <source>
        <dbReference type="ARBA" id="ARBA00022989"/>
    </source>
</evidence>
<dbReference type="EMBL" id="UINC01157784">
    <property type="protein sequence ID" value="SVD54963.1"/>
    <property type="molecule type" value="Genomic_DNA"/>
</dbReference>
<evidence type="ECO:0000256" key="5">
    <source>
        <dbReference type="SAM" id="Phobius"/>
    </source>
</evidence>